<sequence length="43" mass="4863">MVAGKYGGCCDNELRDWECVVSRKELVNSNEYSQARNGSHDIE</sequence>
<evidence type="ECO:0000313" key="1">
    <source>
        <dbReference type="EMBL" id="GKV42215.1"/>
    </source>
</evidence>
<keyword evidence="2" id="KW-1185">Reference proteome</keyword>
<protein>
    <submittedName>
        <fullName evidence="1">Uncharacterized protein</fullName>
    </submittedName>
</protein>
<name>A0AAV5LXF6_9ROSI</name>
<dbReference type="AlphaFoldDB" id="A0AAV5LXF6"/>
<gene>
    <name evidence="1" type="ORF">SLEP1_g49648</name>
</gene>
<reference evidence="1 2" key="1">
    <citation type="journal article" date="2021" name="Commun. Biol.">
        <title>The genome of Shorea leprosula (Dipterocarpaceae) highlights the ecological relevance of drought in aseasonal tropical rainforests.</title>
        <authorList>
            <person name="Ng K.K.S."/>
            <person name="Kobayashi M.J."/>
            <person name="Fawcett J.A."/>
            <person name="Hatakeyama M."/>
            <person name="Paape T."/>
            <person name="Ng C.H."/>
            <person name="Ang C.C."/>
            <person name="Tnah L.H."/>
            <person name="Lee C.T."/>
            <person name="Nishiyama T."/>
            <person name="Sese J."/>
            <person name="O'Brien M.J."/>
            <person name="Copetti D."/>
            <person name="Mohd Noor M.I."/>
            <person name="Ong R.C."/>
            <person name="Putra M."/>
            <person name="Sireger I.Z."/>
            <person name="Indrioko S."/>
            <person name="Kosugi Y."/>
            <person name="Izuno A."/>
            <person name="Isagi Y."/>
            <person name="Lee S.L."/>
            <person name="Shimizu K.K."/>
        </authorList>
    </citation>
    <scope>NUCLEOTIDE SEQUENCE [LARGE SCALE GENOMIC DNA]</scope>
    <source>
        <strain evidence="1">214</strain>
    </source>
</reference>
<dbReference type="Proteomes" id="UP001054252">
    <property type="component" value="Unassembled WGS sequence"/>
</dbReference>
<organism evidence="1 2">
    <name type="scientific">Rubroshorea leprosula</name>
    <dbReference type="NCBI Taxonomy" id="152421"/>
    <lineage>
        <taxon>Eukaryota</taxon>
        <taxon>Viridiplantae</taxon>
        <taxon>Streptophyta</taxon>
        <taxon>Embryophyta</taxon>
        <taxon>Tracheophyta</taxon>
        <taxon>Spermatophyta</taxon>
        <taxon>Magnoliopsida</taxon>
        <taxon>eudicotyledons</taxon>
        <taxon>Gunneridae</taxon>
        <taxon>Pentapetalae</taxon>
        <taxon>rosids</taxon>
        <taxon>malvids</taxon>
        <taxon>Malvales</taxon>
        <taxon>Dipterocarpaceae</taxon>
        <taxon>Rubroshorea</taxon>
    </lineage>
</organism>
<comment type="caution">
    <text evidence="1">The sequence shown here is derived from an EMBL/GenBank/DDBJ whole genome shotgun (WGS) entry which is preliminary data.</text>
</comment>
<dbReference type="EMBL" id="BPVZ01000156">
    <property type="protein sequence ID" value="GKV42215.1"/>
    <property type="molecule type" value="Genomic_DNA"/>
</dbReference>
<proteinExistence type="predicted"/>
<evidence type="ECO:0000313" key="2">
    <source>
        <dbReference type="Proteomes" id="UP001054252"/>
    </source>
</evidence>
<accession>A0AAV5LXF6</accession>